<evidence type="ECO:0000256" key="13">
    <source>
        <dbReference type="ARBA" id="ARBA00022932"/>
    </source>
</evidence>
<dbReference type="NCBIfam" id="TIGR02776">
    <property type="entry name" value="NHEJ_ligase_prk"/>
    <property type="match status" value="1"/>
</dbReference>
<evidence type="ECO:0000256" key="17">
    <source>
        <dbReference type="ARBA" id="ARBA00023211"/>
    </source>
</evidence>
<evidence type="ECO:0000256" key="20">
    <source>
        <dbReference type="ARBA" id="ARBA00034003"/>
    </source>
</evidence>
<keyword evidence="3 23" id="KW-0436">Ligase</keyword>
<dbReference type="GO" id="GO:0046872">
    <property type="term" value="F:metal ion binding"/>
    <property type="evidence" value="ECO:0007669"/>
    <property type="project" value="UniProtKB-KW"/>
</dbReference>
<dbReference type="Gene3D" id="2.40.50.140">
    <property type="entry name" value="Nucleic acid-binding proteins"/>
    <property type="match status" value="1"/>
</dbReference>
<dbReference type="Gene3D" id="3.30.470.30">
    <property type="entry name" value="DNA ligase/mRNA capping enzyme"/>
    <property type="match status" value="1"/>
</dbReference>
<dbReference type="NCBIfam" id="TIGR02778">
    <property type="entry name" value="ligD_pol"/>
    <property type="match status" value="1"/>
</dbReference>
<dbReference type="Pfam" id="PF04679">
    <property type="entry name" value="DNA_ligase_A_C"/>
    <property type="match status" value="1"/>
</dbReference>
<evidence type="ECO:0000313" key="24">
    <source>
        <dbReference type="Proteomes" id="UP001108027"/>
    </source>
</evidence>
<keyword evidence="13" id="KW-0239">DNA-directed DNA polymerase</keyword>
<evidence type="ECO:0000256" key="8">
    <source>
        <dbReference type="ARBA" id="ARBA00022741"/>
    </source>
</evidence>
<evidence type="ECO:0000256" key="10">
    <source>
        <dbReference type="ARBA" id="ARBA00022801"/>
    </source>
</evidence>
<dbReference type="CDD" id="cd07906">
    <property type="entry name" value="Adenylation_DNA_ligase_LigD_LigC"/>
    <property type="match status" value="1"/>
</dbReference>
<gene>
    <name evidence="23" type="primary">ligD</name>
    <name evidence="23" type="ORF">LL252_15975</name>
</gene>
<keyword evidence="10" id="KW-0378">Hydrolase</keyword>
<evidence type="ECO:0000313" key="23">
    <source>
        <dbReference type="EMBL" id="MCC4310073.1"/>
    </source>
</evidence>
<dbReference type="Gene3D" id="3.30.1490.70">
    <property type="match status" value="1"/>
</dbReference>
<comment type="caution">
    <text evidence="23">The sequence shown here is derived from an EMBL/GenBank/DDBJ whole genome shotgun (WGS) entry which is preliminary data.</text>
</comment>
<dbReference type="InterPro" id="IPR012310">
    <property type="entry name" value="DNA_ligase_ATP-dep_cent"/>
</dbReference>
<protein>
    <recommendedName>
        <fullName evidence="2">DNA ligase (ATP)</fullName>
        <ecNumber evidence="2">6.5.1.1</ecNumber>
    </recommendedName>
    <alternativeName>
        <fullName evidence="19">NHEJ DNA polymerase</fullName>
    </alternativeName>
</protein>
<evidence type="ECO:0000256" key="9">
    <source>
        <dbReference type="ARBA" id="ARBA00022763"/>
    </source>
</evidence>
<keyword evidence="8" id="KW-0547">Nucleotide-binding</keyword>
<keyword evidence="6" id="KW-0540">Nuclease</keyword>
<evidence type="ECO:0000259" key="22">
    <source>
        <dbReference type="PROSITE" id="PS50160"/>
    </source>
</evidence>
<keyword evidence="7" id="KW-0479">Metal-binding</keyword>
<evidence type="ECO:0000256" key="5">
    <source>
        <dbReference type="ARBA" id="ARBA00022695"/>
    </source>
</evidence>
<keyword evidence="24" id="KW-1185">Reference proteome</keyword>
<evidence type="ECO:0000256" key="11">
    <source>
        <dbReference type="ARBA" id="ARBA00022839"/>
    </source>
</evidence>
<evidence type="ECO:0000256" key="18">
    <source>
        <dbReference type="ARBA" id="ARBA00023268"/>
    </source>
</evidence>
<comment type="catalytic activity">
    <reaction evidence="20">
        <text>ATP + (deoxyribonucleotide)n-3'-hydroxyl + 5'-phospho-(deoxyribonucleotide)m = (deoxyribonucleotide)n+m + AMP + diphosphate.</text>
        <dbReference type="EC" id="6.5.1.1"/>
    </reaction>
</comment>
<dbReference type="GO" id="GO:0004527">
    <property type="term" value="F:exonuclease activity"/>
    <property type="evidence" value="ECO:0007669"/>
    <property type="project" value="UniProtKB-KW"/>
</dbReference>
<dbReference type="InterPro" id="IPR012340">
    <property type="entry name" value="NA-bd_OB-fold"/>
</dbReference>
<dbReference type="SUPFAM" id="SSF50249">
    <property type="entry name" value="Nucleic acid-binding proteins"/>
    <property type="match status" value="1"/>
</dbReference>
<dbReference type="RefSeq" id="WP_228234737.1">
    <property type="nucleotide sequence ID" value="NZ_JAJGNA010000027.1"/>
</dbReference>
<keyword evidence="15" id="KW-0233">DNA recombination</keyword>
<dbReference type="Pfam" id="PF01068">
    <property type="entry name" value="DNA_ligase_A_M"/>
    <property type="match status" value="1"/>
</dbReference>
<dbReference type="GO" id="GO:0006281">
    <property type="term" value="P:DNA repair"/>
    <property type="evidence" value="ECO:0007669"/>
    <property type="project" value="UniProtKB-KW"/>
</dbReference>
<dbReference type="InterPro" id="IPR012309">
    <property type="entry name" value="DNA_ligase_ATP-dep_C"/>
</dbReference>
<evidence type="ECO:0000256" key="2">
    <source>
        <dbReference type="ARBA" id="ARBA00012727"/>
    </source>
</evidence>
<feature type="domain" description="ATP-dependent DNA ligase family profile" evidence="22">
    <location>
        <begin position="127"/>
        <end position="242"/>
    </location>
</feature>
<evidence type="ECO:0000256" key="14">
    <source>
        <dbReference type="ARBA" id="ARBA00023125"/>
    </source>
</evidence>
<reference evidence="23" key="1">
    <citation type="submission" date="2021-10" db="EMBL/GenBank/DDBJ databases">
        <title>The diversity and Nitrogen Metabolism of Culturable Nitrate-Utilizing Bacteria Within the Oxygen Minimum Zone of the Changjiang (Yangtze River)Estuary.</title>
        <authorList>
            <person name="Zhang D."/>
            <person name="Zheng J."/>
            <person name="Liu S."/>
            <person name="He W."/>
        </authorList>
    </citation>
    <scope>NUCLEOTIDE SEQUENCE</scope>
    <source>
        <strain evidence="23">FXH-223</strain>
    </source>
</reference>
<evidence type="ECO:0000256" key="12">
    <source>
        <dbReference type="ARBA" id="ARBA00022840"/>
    </source>
</evidence>
<keyword evidence="11" id="KW-0269">Exonuclease</keyword>
<dbReference type="GO" id="GO:0006310">
    <property type="term" value="P:DNA recombination"/>
    <property type="evidence" value="ECO:0007669"/>
    <property type="project" value="UniProtKB-KW"/>
</dbReference>
<evidence type="ECO:0000256" key="19">
    <source>
        <dbReference type="ARBA" id="ARBA00029943"/>
    </source>
</evidence>
<comment type="cofactor">
    <cofactor evidence="1">
        <name>Mn(2+)</name>
        <dbReference type="ChEBI" id="CHEBI:29035"/>
    </cofactor>
</comment>
<evidence type="ECO:0000256" key="16">
    <source>
        <dbReference type="ARBA" id="ARBA00023204"/>
    </source>
</evidence>
<keyword evidence="14" id="KW-0238">DNA-binding</keyword>
<dbReference type="CDD" id="cd04862">
    <property type="entry name" value="PaeLigD_Pol_like"/>
    <property type="match status" value="1"/>
</dbReference>
<dbReference type="InterPro" id="IPR014146">
    <property type="entry name" value="LigD_ligase_dom"/>
</dbReference>
<evidence type="ECO:0000256" key="21">
    <source>
        <dbReference type="SAM" id="MobiDB-lite"/>
    </source>
</evidence>
<dbReference type="GO" id="GO:0003910">
    <property type="term" value="F:DNA ligase (ATP) activity"/>
    <property type="evidence" value="ECO:0007669"/>
    <property type="project" value="UniProtKB-EC"/>
</dbReference>
<dbReference type="PANTHER" id="PTHR42705:SF2">
    <property type="entry name" value="BIFUNCTIONAL NON-HOMOLOGOUS END JOINING PROTEIN LIGD"/>
    <property type="match status" value="1"/>
</dbReference>
<accession>A0A9Q3UQR7</accession>
<dbReference type="AlphaFoldDB" id="A0A9Q3UQR7"/>
<dbReference type="InterPro" id="IPR033651">
    <property type="entry name" value="PaeLigD_Pol-like"/>
</dbReference>
<evidence type="ECO:0000256" key="6">
    <source>
        <dbReference type="ARBA" id="ARBA00022722"/>
    </source>
</evidence>
<keyword evidence="18" id="KW-0511">Multifunctional enzyme</keyword>
<keyword evidence="9" id="KW-0227">DNA damage</keyword>
<dbReference type="Proteomes" id="UP001108027">
    <property type="component" value="Unassembled WGS sequence"/>
</dbReference>
<dbReference type="PROSITE" id="PS50160">
    <property type="entry name" value="DNA_LIGASE_A3"/>
    <property type="match status" value="1"/>
</dbReference>
<keyword evidence="12" id="KW-0067">ATP-binding</keyword>
<evidence type="ECO:0000256" key="3">
    <source>
        <dbReference type="ARBA" id="ARBA00022598"/>
    </source>
</evidence>
<keyword evidence="4" id="KW-0808">Transferase</keyword>
<name>A0A9Q3UQR7_9GAMM</name>
<dbReference type="GO" id="GO:0003677">
    <property type="term" value="F:DNA binding"/>
    <property type="evidence" value="ECO:0007669"/>
    <property type="project" value="UniProtKB-KW"/>
</dbReference>
<evidence type="ECO:0000256" key="15">
    <source>
        <dbReference type="ARBA" id="ARBA00023172"/>
    </source>
</evidence>
<proteinExistence type="predicted"/>
<keyword evidence="17" id="KW-0464">Manganese</keyword>
<evidence type="ECO:0000256" key="7">
    <source>
        <dbReference type="ARBA" id="ARBA00022723"/>
    </source>
</evidence>
<dbReference type="EMBL" id="JAJGNA010000027">
    <property type="protein sequence ID" value="MCC4310073.1"/>
    <property type="molecule type" value="Genomic_DNA"/>
</dbReference>
<dbReference type="Gene3D" id="3.90.920.10">
    <property type="entry name" value="DNA primase, PRIM domain"/>
    <property type="match status" value="1"/>
</dbReference>
<dbReference type="InterPro" id="IPR014143">
    <property type="entry name" value="NHEJ_ligase_prk"/>
</dbReference>
<feature type="compositionally biased region" description="Basic and acidic residues" evidence="21">
    <location>
        <begin position="321"/>
        <end position="338"/>
    </location>
</feature>
<sequence length="650" mass="72769">MERTTARRARSPAIPAGARALKQDRFTPQLATLTDRVPDGDWFYEIKFDGYRLLAHFEDGRVRLITRNGKDWSDRFPALTGALNALKIDNAVLDGEVVALMDDGVSSFRALQEALSEGDTDALVYQVFDLPALNGQDLSEVPNRERKATLRALLEAAGADAQGTVRYTDHLEKGGEALLERLCRMGLEGLIAKRADGVYRQKRSKDWLKVKCARYEEFVVGGFTDPGGSRSGFGSLLLGAHDQDGKLVYAGRVGTGFNQRQLASMHRELRALETRSSPFHGPPRGAKGTHWVTPRLVVEVEYTERTRDGLLRHPAFRGRREDKSADEVHWDDPERDPDTAPAGAVAGSPPRRDEAWVAGVRITHPDRVLYPEQGLTKVALARYYEAQAERILPELERRPLALLRCPQGLDTECFFQRHPRRPIPDSLPRVRLRESDGEAEYVYVETAAHLVALVQAGVMELHPWGSRVDRVETPDRLVFDLDPGPDVPWRELVRQARALGDTLEGLGLTPFVRTTGGKGLHLVVPLRRGTGWDDAKAFARAVCERRAGQDPDRLTVNMSKARRQGRVFLDYLRNGRGNTAVASYSVRARPGAPVAVPLRWEELATVGRANRYDVNNLKRRLAALKDDPWADFDRCRRGLTRAMKRELALD</sequence>
<dbReference type="PANTHER" id="PTHR42705">
    <property type="entry name" value="BIFUNCTIONAL NON-HOMOLOGOUS END JOINING PROTEIN LIGD"/>
    <property type="match status" value="1"/>
</dbReference>
<organism evidence="23 24">
    <name type="scientific">Alloalcanivorax marinus</name>
    <dbReference type="NCBI Taxonomy" id="1177169"/>
    <lineage>
        <taxon>Bacteria</taxon>
        <taxon>Pseudomonadati</taxon>
        <taxon>Pseudomonadota</taxon>
        <taxon>Gammaproteobacteria</taxon>
        <taxon>Oceanospirillales</taxon>
        <taxon>Alcanivoracaceae</taxon>
        <taxon>Alloalcanivorax</taxon>
    </lineage>
</organism>
<dbReference type="NCBIfam" id="TIGR02779">
    <property type="entry name" value="NHEJ_ligase_lig"/>
    <property type="match status" value="1"/>
</dbReference>
<keyword evidence="16" id="KW-0234">DNA repair</keyword>
<dbReference type="SUPFAM" id="SSF56091">
    <property type="entry name" value="DNA ligase/mRNA capping enzyme, catalytic domain"/>
    <property type="match status" value="1"/>
</dbReference>
<dbReference type="EC" id="6.5.1.1" evidence="2"/>
<dbReference type="InterPro" id="IPR014145">
    <property type="entry name" value="LigD_pol_dom"/>
</dbReference>
<feature type="region of interest" description="Disordered" evidence="21">
    <location>
        <begin position="321"/>
        <end position="351"/>
    </location>
</feature>
<dbReference type="GO" id="GO:0003887">
    <property type="term" value="F:DNA-directed DNA polymerase activity"/>
    <property type="evidence" value="ECO:0007669"/>
    <property type="project" value="UniProtKB-KW"/>
</dbReference>
<dbReference type="Pfam" id="PF21686">
    <property type="entry name" value="LigD_Prim-Pol"/>
    <property type="match status" value="1"/>
</dbReference>
<dbReference type="InterPro" id="IPR052171">
    <property type="entry name" value="NHEJ_LigD"/>
</dbReference>
<evidence type="ECO:0000256" key="4">
    <source>
        <dbReference type="ARBA" id="ARBA00022679"/>
    </source>
</evidence>
<dbReference type="CDD" id="cd07971">
    <property type="entry name" value="OBF_DNA_ligase_LigD"/>
    <property type="match status" value="1"/>
</dbReference>
<evidence type="ECO:0000256" key="1">
    <source>
        <dbReference type="ARBA" id="ARBA00001936"/>
    </source>
</evidence>
<keyword evidence="5" id="KW-0548">Nucleotidyltransferase</keyword>
<dbReference type="GO" id="GO:0005524">
    <property type="term" value="F:ATP binding"/>
    <property type="evidence" value="ECO:0007669"/>
    <property type="project" value="UniProtKB-KW"/>
</dbReference>